<evidence type="ECO:0000256" key="1">
    <source>
        <dbReference type="ARBA" id="ARBA00001931"/>
    </source>
</evidence>
<dbReference type="Pfam" id="PF01011">
    <property type="entry name" value="PQQ"/>
    <property type="match status" value="1"/>
</dbReference>
<name>A0A382A3D9_9ZZZZ</name>
<accession>A0A382A3D9</accession>
<feature type="compositionally biased region" description="Basic and acidic residues" evidence="4">
    <location>
        <begin position="1"/>
        <end position="12"/>
    </location>
</feature>
<dbReference type="SMART" id="SM00564">
    <property type="entry name" value="PQQ"/>
    <property type="match status" value="3"/>
</dbReference>
<dbReference type="GO" id="GO:0016491">
    <property type="term" value="F:oxidoreductase activity"/>
    <property type="evidence" value="ECO:0007669"/>
    <property type="project" value="UniProtKB-KW"/>
</dbReference>
<gene>
    <name evidence="6" type="ORF">METZ01_LOCUS148595</name>
</gene>
<reference evidence="6" key="1">
    <citation type="submission" date="2018-05" db="EMBL/GenBank/DDBJ databases">
        <authorList>
            <person name="Lanie J.A."/>
            <person name="Ng W.-L."/>
            <person name="Kazmierczak K.M."/>
            <person name="Andrzejewski T.M."/>
            <person name="Davidsen T.M."/>
            <person name="Wayne K.J."/>
            <person name="Tettelin H."/>
            <person name="Glass J.I."/>
            <person name="Rusch D."/>
            <person name="Podicherti R."/>
            <person name="Tsui H.-C.T."/>
            <person name="Winkler M.E."/>
        </authorList>
    </citation>
    <scope>NUCLEOTIDE SEQUENCE</scope>
</reference>
<evidence type="ECO:0000256" key="4">
    <source>
        <dbReference type="SAM" id="MobiDB-lite"/>
    </source>
</evidence>
<comment type="cofactor">
    <cofactor evidence="1">
        <name>pyrroloquinoline quinone</name>
        <dbReference type="ChEBI" id="CHEBI:58442"/>
    </cofactor>
</comment>
<proteinExistence type="inferred from homology"/>
<protein>
    <recommendedName>
        <fullName evidence="5">Pyrrolo-quinoline quinone repeat domain-containing protein</fullName>
    </recommendedName>
</protein>
<feature type="region of interest" description="Disordered" evidence="4">
    <location>
        <begin position="1"/>
        <end position="22"/>
    </location>
</feature>
<keyword evidence="3" id="KW-0560">Oxidoreductase</keyword>
<organism evidence="6">
    <name type="scientific">marine metagenome</name>
    <dbReference type="NCBI Taxonomy" id="408172"/>
    <lineage>
        <taxon>unclassified sequences</taxon>
        <taxon>metagenomes</taxon>
        <taxon>ecological metagenomes</taxon>
    </lineage>
</organism>
<dbReference type="InterPro" id="IPR018391">
    <property type="entry name" value="PQQ_b-propeller_rpt"/>
</dbReference>
<evidence type="ECO:0000256" key="3">
    <source>
        <dbReference type="ARBA" id="ARBA00023002"/>
    </source>
</evidence>
<evidence type="ECO:0000259" key="5">
    <source>
        <dbReference type="Pfam" id="PF01011"/>
    </source>
</evidence>
<feature type="non-terminal residue" evidence="6">
    <location>
        <position position="260"/>
    </location>
</feature>
<dbReference type="PANTHER" id="PTHR32303">
    <property type="entry name" value="QUINOPROTEIN ALCOHOL DEHYDROGENASE (CYTOCHROME C)"/>
    <property type="match status" value="1"/>
</dbReference>
<comment type="similarity">
    <text evidence="2">Belongs to the bacterial PQQ dehydrogenase family.</text>
</comment>
<evidence type="ECO:0000313" key="6">
    <source>
        <dbReference type="EMBL" id="SVA95741.1"/>
    </source>
</evidence>
<dbReference type="InterPro" id="IPR002372">
    <property type="entry name" value="PQQ_rpt_dom"/>
</dbReference>
<dbReference type="EMBL" id="UINC01023653">
    <property type="protein sequence ID" value="SVA95741.1"/>
    <property type="molecule type" value="Genomic_DNA"/>
</dbReference>
<sequence>MADSTRGEEDGRLSGAIGPGDRPVTAERLVNAGQEPENWLMYSGGYYSQRYSTLDQIDRDNVADLKVEWVHQFNTLSRVETTPIVIDGLMIITESPSNVIALDAVTGRPFWTYDHPIPEEIRVCCGENNRGVAVLGDMVYLGTVNGHLLALDIATGNVIWDVQVERPEAGYSITSAPLVIGNKVITGMAGGEYGVRGFLDAYDATTGERLWRFYTIPGPGEPGNETWSGNSWRTGGAPTWVTGSYDPELNLIYWGTGNPA</sequence>
<feature type="domain" description="Pyrrolo-quinoline quinone repeat" evidence="5">
    <location>
        <begin position="39"/>
        <end position="259"/>
    </location>
</feature>
<dbReference type="InterPro" id="IPR011047">
    <property type="entry name" value="Quinoprotein_ADH-like_sf"/>
</dbReference>
<dbReference type="AlphaFoldDB" id="A0A382A3D9"/>
<evidence type="ECO:0000256" key="2">
    <source>
        <dbReference type="ARBA" id="ARBA00008156"/>
    </source>
</evidence>
<dbReference type="Gene3D" id="2.140.10.10">
    <property type="entry name" value="Quinoprotein alcohol dehydrogenase-like superfamily"/>
    <property type="match status" value="1"/>
</dbReference>
<dbReference type="SUPFAM" id="SSF50998">
    <property type="entry name" value="Quinoprotein alcohol dehydrogenase-like"/>
    <property type="match status" value="1"/>
</dbReference>